<evidence type="ECO:0000256" key="2">
    <source>
        <dbReference type="ARBA" id="ARBA00006739"/>
    </source>
</evidence>
<feature type="transmembrane region" description="Helical" evidence="8">
    <location>
        <begin position="332"/>
        <end position="351"/>
    </location>
</feature>
<evidence type="ECO:0000313" key="12">
    <source>
        <dbReference type="Proteomes" id="UP000053244"/>
    </source>
</evidence>
<feature type="transmembrane region" description="Helical" evidence="8">
    <location>
        <begin position="687"/>
        <end position="711"/>
    </location>
</feature>
<evidence type="ECO:0000256" key="3">
    <source>
        <dbReference type="ARBA" id="ARBA00022676"/>
    </source>
</evidence>
<dbReference type="OrthoDB" id="9810303at2"/>
<feature type="transmembrane region" description="Helical" evidence="8">
    <location>
        <begin position="582"/>
        <end position="601"/>
    </location>
</feature>
<feature type="transmembrane region" description="Helical" evidence="8">
    <location>
        <begin position="470"/>
        <end position="488"/>
    </location>
</feature>
<protein>
    <submittedName>
        <fullName evidence="11">Uncharacterized protein</fullName>
    </submittedName>
</protein>
<dbReference type="InterPro" id="IPR029044">
    <property type="entry name" value="Nucleotide-diphossugar_trans"/>
</dbReference>
<dbReference type="InterPro" id="IPR039528">
    <property type="entry name" value="DPM1-like"/>
</dbReference>
<dbReference type="GO" id="GO:0006488">
    <property type="term" value="P:dolichol-linked oligosaccharide biosynthetic process"/>
    <property type="evidence" value="ECO:0007669"/>
    <property type="project" value="TreeGrafter"/>
</dbReference>
<comment type="caution">
    <text evidence="11">The sequence shown here is derived from an EMBL/GenBank/DDBJ whole genome shotgun (WGS) entry which is preliminary data.</text>
</comment>
<reference evidence="11 12" key="1">
    <citation type="submission" date="2015-10" db="EMBL/GenBank/DDBJ databases">
        <authorList>
            <person name="Gilbert D.G."/>
        </authorList>
    </citation>
    <scope>NUCLEOTIDE SEQUENCE [LARGE SCALE GENOMIC DNA]</scope>
    <source>
        <strain evidence="11 12">NRRL B-16712</strain>
    </source>
</reference>
<dbReference type="Pfam" id="PF00535">
    <property type="entry name" value="Glycos_transf_2"/>
    <property type="match status" value="1"/>
</dbReference>
<feature type="transmembrane region" description="Helical" evidence="8">
    <location>
        <begin position="405"/>
        <end position="426"/>
    </location>
</feature>
<dbReference type="Pfam" id="PF04138">
    <property type="entry name" value="GtrA_DPMS_TM"/>
    <property type="match status" value="1"/>
</dbReference>
<comment type="subcellular location">
    <subcellularLocation>
        <location evidence="1">Membrane</location>
        <topology evidence="1">Multi-pass membrane protein</topology>
    </subcellularLocation>
</comment>
<feature type="transmembrane region" description="Helical" evidence="8">
    <location>
        <begin position="519"/>
        <end position="537"/>
    </location>
</feature>
<accession>A0A101JCH4</accession>
<evidence type="ECO:0000256" key="1">
    <source>
        <dbReference type="ARBA" id="ARBA00004141"/>
    </source>
</evidence>
<evidence type="ECO:0000256" key="4">
    <source>
        <dbReference type="ARBA" id="ARBA00022679"/>
    </source>
</evidence>
<dbReference type="InterPro" id="IPR001173">
    <property type="entry name" value="Glyco_trans_2-like"/>
</dbReference>
<dbReference type="PANTHER" id="PTHR43398">
    <property type="entry name" value="DOLICHOL-PHOSPHATE MANNOSYLTRANSFERASE SUBUNIT 1"/>
    <property type="match status" value="1"/>
</dbReference>
<keyword evidence="5 8" id="KW-0812">Transmembrane</keyword>
<dbReference type="SUPFAM" id="SSF53448">
    <property type="entry name" value="Nucleotide-diphospho-sugar transferases"/>
    <property type="match status" value="1"/>
</dbReference>
<feature type="domain" description="Glycosyltransferase 2-like" evidence="9">
    <location>
        <begin position="23"/>
        <end position="152"/>
    </location>
</feature>
<feature type="transmembrane region" description="Helical" evidence="8">
    <location>
        <begin position="613"/>
        <end position="632"/>
    </location>
</feature>
<feature type="domain" description="GtrA/DPMS transmembrane" evidence="10">
    <location>
        <begin position="268"/>
        <end position="381"/>
    </location>
</feature>
<dbReference type="AlphaFoldDB" id="A0A101JCH4"/>
<evidence type="ECO:0000256" key="6">
    <source>
        <dbReference type="ARBA" id="ARBA00022989"/>
    </source>
</evidence>
<comment type="similarity">
    <text evidence="2">Belongs to the glycosyltransferase 2 family.</text>
</comment>
<sequence>MADLSPTRLKTIPESVAAPPIVSVVVPTRNEAENVGPLVERLRAALGAIPAEIVFVDDSDDETPRVITEIHDQNPALVRLVHRPAGARPGGLGGAVAAGLATARAEWVVVMDGDLQHPPETVPELLAAGQVDQAEAVVASRYRTRGRVDGLSGAFRRSVSRATGTLARLVFPVRLRAVTDPMSGFFAVRRDRVRTAELRPQGYKILLEVLVRSRIRQVAEVPYTFQPRHAGESKASFREGLRYLRQLAVLRLAAMRRPDSALGRLAGFAAAGALGTAVNSAALWAFGEAAGLPYLLAAFLAVQVAIVGNFAIVDRLVMHPGERTTSRRFGRFLLLNNTLTPIHLGLLYALVQLGGLHYLSANLVAIVVVFALRYAVTSAWVYGIPTGGGADARRLFGAVRRAVQTRITLAVVLTAVACPALLSITWNGLWSRGPGVSLLIPLAAAAALIAGRVRPAPDEPDVHDRQTDGLLATGFLAAAATLLLVMPAPDRTGWLVPAACAYLAGAAVLLVGTRTAARLRWALLLPVVAIGGLLPASTVDAVNGGLRAAVAVLGRPAGPVDSGGALVTTYEKASLTLPSADLPGTALLGGAACLLICALVISGARPVALGRAVLASVVLAAVTVGALLAVLLTGRLLGPAAFRVAALPVTVDLLLTAIVVIFVARWSRRAPQPAPMAVRPYLPRARFALVALVAVAVLLGLQSLPAALALAGPAPSPAEVAPSLTEAVR</sequence>
<evidence type="ECO:0000256" key="8">
    <source>
        <dbReference type="SAM" id="Phobius"/>
    </source>
</evidence>
<feature type="transmembrane region" description="Helical" evidence="8">
    <location>
        <begin position="363"/>
        <end position="384"/>
    </location>
</feature>
<name>A0A101JCH4_9ACTN</name>
<dbReference type="GO" id="GO:0000271">
    <property type="term" value="P:polysaccharide biosynthetic process"/>
    <property type="evidence" value="ECO:0007669"/>
    <property type="project" value="InterPro"/>
</dbReference>
<dbReference type="InterPro" id="IPR007267">
    <property type="entry name" value="GtrA_DPMS_TM"/>
</dbReference>
<feature type="transmembrane region" description="Helical" evidence="8">
    <location>
        <begin position="432"/>
        <end position="450"/>
    </location>
</feature>
<dbReference type="Gene3D" id="3.90.550.10">
    <property type="entry name" value="Spore Coat Polysaccharide Biosynthesis Protein SpsA, Chain A"/>
    <property type="match status" value="1"/>
</dbReference>
<feature type="transmembrane region" description="Helical" evidence="8">
    <location>
        <begin position="265"/>
        <end position="286"/>
    </location>
</feature>
<dbReference type="GO" id="GO:0004582">
    <property type="term" value="F:dolichyl-phosphate beta-D-mannosyltransferase activity"/>
    <property type="evidence" value="ECO:0007669"/>
    <property type="project" value="InterPro"/>
</dbReference>
<evidence type="ECO:0000256" key="7">
    <source>
        <dbReference type="ARBA" id="ARBA00023136"/>
    </source>
</evidence>
<keyword evidence="3" id="KW-0328">Glycosyltransferase</keyword>
<dbReference type="Proteomes" id="UP000053244">
    <property type="component" value="Unassembled WGS sequence"/>
</dbReference>
<dbReference type="GO" id="GO:0006506">
    <property type="term" value="P:GPI anchor biosynthetic process"/>
    <property type="evidence" value="ECO:0007669"/>
    <property type="project" value="TreeGrafter"/>
</dbReference>
<gene>
    <name evidence="11" type="ORF">ADL15_43790</name>
</gene>
<feature type="transmembrane region" description="Helical" evidence="8">
    <location>
        <begin position="644"/>
        <end position="666"/>
    </location>
</feature>
<keyword evidence="4" id="KW-0808">Transferase</keyword>
<evidence type="ECO:0000313" key="11">
    <source>
        <dbReference type="EMBL" id="KUL24259.1"/>
    </source>
</evidence>
<evidence type="ECO:0000259" key="10">
    <source>
        <dbReference type="Pfam" id="PF04138"/>
    </source>
</evidence>
<proteinExistence type="inferred from homology"/>
<feature type="transmembrane region" description="Helical" evidence="8">
    <location>
        <begin position="292"/>
        <end position="312"/>
    </location>
</feature>
<keyword evidence="12" id="KW-1185">Reference proteome</keyword>
<organism evidence="11 12">
    <name type="scientific">Actinoplanes awajinensis subsp. mycoplanecinus</name>
    <dbReference type="NCBI Taxonomy" id="135947"/>
    <lineage>
        <taxon>Bacteria</taxon>
        <taxon>Bacillati</taxon>
        <taxon>Actinomycetota</taxon>
        <taxon>Actinomycetes</taxon>
        <taxon>Micromonosporales</taxon>
        <taxon>Micromonosporaceae</taxon>
        <taxon>Actinoplanes</taxon>
    </lineage>
</organism>
<keyword evidence="6 8" id="KW-1133">Transmembrane helix</keyword>
<dbReference type="GO" id="GO:0035269">
    <property type="term" value="P:protein O-linked glycosylation via mannose"/>
    <property type="evidence" value="ECO:0007669"/>
    <property type="project" value="TreeGrafter"/>
</dbReference>
<feature type="transmembrane region" description="Helical" evidence="8">
    <location>
        <begin position="494"/>
        <end position="512"/>
    </location>
</feature>
<dbReference type="PANTHER" id="PTHR43398:SF1">
    <property type="entry name" value="DOLICHOL-PHOSPHATE MANNOSYLTRANSFERASE SUBUNIT 1"/>
    <property type="match status" value="1"/>
</dbReference>
<evidence type="ECO:0000259" key="9">
    <source>
        <dbReference type="Pfam" id="PF00535"/>
    </source>
</evidence>
<evidence type="ECO:0000256" key="5">
    <source>
        <dbReference type="ARBA" id="ARBA00022692"/>
    </source>
</evidence>
<dbReference type="GO" id="GO:0016020">
    <property type="term" value="C:membrane"/>
    <property type="evidence" value="ECO:0007669"/>
    <property type="project" value="UniProtKB-SubCell"/>
</dbReference>
<keyword evidence="7 8" id="KW-0472">Membrane</keyword>
<dbReference type="RefSeq" id="WP_067705311.1">
    <property type="nucleotide sequence ID" value="NZ_LLZH01000322.1"/>
</dbReference>
<dbReference type="EMBL" id="LLZH01000322">
    <property type="protein sequence ID" value="KUL24259.1"/>
    <property type="molecule type" value="Genomic_DNA"/>
</dbReference>